<dbReference type="Proteomes" id="UP001631957">
    <property type="component" value="Unassembled WGS sequence"/>
</dbReference>
<dbReference type="EMBL" id="JBJVNI010000017">
    <property type="protein sequence ID" value="MFM9612810.1"/>
    <property type="molecule type" value="Genomic_DNA"/>
</dbReference>
<organism evidence="1 2">
    <name type="scientific">Streptomyces niveiscabiei</name>
    <dbReference type="NCBI Taxonomy" id="164115"/>
    <lineage>
        <taxon>Bacteria</taxon>
        <taxon>Bacillati</taxon>
        <taxon>Actinomycetota</taxon>
        <taxon>Actinomycetes</taxon>
        <taxon>Kitasatosporales</taxon>
        <taxon>Streptomycetaceae</taxon>
        <taxon>Streptomyces</taxon>
    </lineage>
</organism>
<accession>A0ABW9I0J1</accession>
<evidence type="ECO:0000313" key="1">
    <source>
        <dbReference type="EMBL" id="MFM9612810.1"/>
    </source>
</evidence>
<evidence type="ECO:0000313" key="2">
    <source>
        <dbReference type="Proteomes" id="UP001631957"/>
    </source>
</evidence>
<reference evidence="1 2" key="1">
    <citation type="submission" date="2024-12" db="EMBL/GenBank/DDBJ databases">
        <title>Forecasting of Potato common scab and diversities of Pathogenic streptomyces spp. in china.</title>
        <authorList>
            <person name="Handique U."/>
            <person name="Wu J."/>
        </authorList>
    </citation>
    <scope>NUCLEOTIDE SEQUENCE [LARGE SCALE GENOMIC DNA]</scope>
    <source>
        <strain evidence="1 2">ZRIMU1530</strain>
    </source>
</reference>
<comment type="caution">
    <text evidence="1">The sequence shown here is derived from an EMBL/GenBank/DDBJ whole genome shotgun (WGS) entry which is preliminary data.</text>
</comment>
<dbReference type="RefSeq" id="WP_258039954.1">
    <property type="nucleotide sequence ID" value="NZ_JBJVNI010000017.1"/>
</dbReference>
<name>A0ABW9I0J1_9ACTN</name>
<keyword evidence="2" id="KW-1185">Reference proteome</keyword>
<proteinExistence type="predicted"/>
<dbReference type="GeneID" id="97406695"/>
<protein>
    <submittedName>
        <fullName evidence="1">Uncharacterized protein</fullName>
    </submittedName>
</protein>
<sequence length="44" mass="4922">MQAYNTTRQTYASWEDRLATKTSGFAVAQGYADYIARLSHHLAG</sequence>
<gene>
    <name evidence="1" type="ORF">ACKI18_29420</name>
</gene>